<evidence type="ECO:0000313" key="4">
    <source>
        <dbReference type="Proteomes" id="UP000677228"/>
    </source>
</evidence>
<name>A0A8S2FAA4_9BILA</name>
<dbReference type="PANTHER" id="PTHR16052">
    <property type="entry name" value="TBCC DOMAIN-CONTAINING PROTEIN 1"/>
    <property type="match status" value="1"/>
</dbReference>
<sequence length="246" mass="28869">LSNLIRRSLISNLFEVEQTMKLGTLLPLPFDNSTHEQRLGRLLCNSNVADEQHRFVLMTMINRSLNEQHLLNVFMTEFRIHRCSYSYIYIHAPLRQCRSSSFYLLTPTRPLVQLNYSNLLFAPYNASYIEVPEHMEKTGLCKDLNLWNKPLITYPAGYRSASQSAEKNLTLDDCWSLMSPDDFYPINTIRSEDQQKDYFIPLPIEYQNALDKRQKLISLLANEITDTQLNQEQRLRFQRFVVTHLG</sequence>
<feature type="domain" description="Tubulin binding cofactor C-like" evidence="1">
    <location>
        <begin position="94"/>
        <end position="149"/>
    </location>
</feature>
<proteinExistence type="predicted"/>
<feature type="non-terminal residue" evidence="2">
    <location>
        <position position="246"/>
    </location>
</feature>
<comment type="caution">
    <text evidence="2">The sequence shown here is derived from an EMBL/GenBank/DDBJ whole genome shotgun (WGS) entry which is preliminary data.</text>
</comment>
<gene>
    <name evidence="2" type="ORF">OVA965_LOCUS32989</name>
    <name evidence="3" type="ORF">TMI583_LOCUS33863</name>
</gene>
<dbReference type="Pfam" id="PF07986">
    <property type="entry name" value="TBCC"/>
    <property type="match status" value="1"/>
</dbReference>
<evidence type="ECO:0000313" key="2">
    <source>
        <dbReference type="EMBL" id="CAF1399801.1"/>
    </source>
</evidence>
<dbReference type="PANTHER" id="PTHR16052:SF0">
    <property type="entry name" value="TBCC DOMAIN-CONTAINING PROTEIN 1"/>
    <property type="match status" value="1"/>
</dbReference>
<dbReference type="EMBL" id="CAJOBA010047948">
    <property type="protein sequence ID" value="CAF4207212.1"/>
    <property type="molecule type" value="Genomic_DNA"/>
</dbReference>
<dbReference type="InterPro" id="IPR016098">
    <property type="entry name" value="CAP/MinC_C"/>
</dbReference>
<accession>A0A8S2FAA4</accession>
<dbReference type="InterPro" id="IPR039589">
    <property type="entry name" value="TBCC1"/>
</dbReference>
<dbReference type="Proteomes" id="UP000677228">
    <property type="component" value="Unassembled WGS sequence"/>
</dbReference>
<organism evidence="2 4">
    <name type="scientific">Didymodactylos carnosus</name>
    <dbReference type="NCBI Taxonomy" id="1234261"/>
    <lineage>
        <taxon>Eukaryota</taxon>
        <taxon>Metazoa</taxon>
        <taxon>Spiralia</taxon>
        <taxon>Gnathifera</taxon>
        <taxon>Rotifera</taxon>
        <taxon>Eurotatoria</taxon>
        <taxon>Bdelloidea</taxon>
        <taxon>Philodinida</taxon>
        <taxon>Philodinidae</taxon>
        <taxon>Didymodactylos</taxon>
    </lineage>
</organism>
<dbReference type="Gene3D" id="2.160.20.70">
    <property type="match status" value="1"/>
</dbReference>
<protein>
    <recommendedName>
        <fullName evidence="1">Tubulin binding cofactor C-like domain-containing protein</fullName>
    </recommendedName>
</protein>
<evidence type="ECO:0000313" key="3">
    <source>
        <dbReference type="EMBL" id="CAF4207212.1"/>
    </source>
</evidence>
<evidence type="ECO:0000259" key="1">
    <source>
        <dbReference type="Pfam" id="PF07986"/>
    </source>
</evidence>
<dbReference type="AlphaFoldDB" id="A0A8S2FAA4"/>
<dbReference type="EMBL" id="CAJNOK010026225">
    <property type="protein sequence ID" value="CAF1399801.1"/>
    <property type="molecule type" value="Genomic_DNA"/>
</dbReference>
<dbReference type="InterPro" id="IPR012945">
    <property type="entry name" value="Tubulin-bd_cofactor_C_dom"/>
</dbReference>
<reference evidence="2" key="1">
    <citation type="submission" date="2021-02" db="EMBL/GenBank/DDBJ databases">
        <authorList>
            <person name="Nowell W R."/>
        </authorList>
    </citation>
    <scope>NUCLEOTIDE SEQUENCE</scope>
</reference>
<dbReference type="Proteomes" id="UP000682733">
    <property type="component" value="Unassembled WGS sequence"/>
</dbReference>